<organism evidence="1 2">
    <name type="scientific">Actinokineospora soli</name>
    <dbReference type="NCBI Taxonomy" id="1048753"/>
    <lineage>
        <taxon>Bacteria</taxon>
        <taxon>Bacillati</taxon>
        <taxon>Actinomycetota</taxon>
        <taxon>Actinomycetes</taxon>
        <taxon>Pseudonocardiales</taxon>
        <taxon>Pseudonocardiaceae</taxon>
        <taxon>Actinokineospora</taxon>
    </lineage>
</organism>
<dbReference type="Proteomes" id="UP001596512">
    <property type="component" value="Unassembled WGS sequence"/>
</dbReference>
<sequence length="197" mass="20420">MGFEVRPVNAAILNAGFDWSRVDTLYVSSGLRYTDLNPAAVSALNTFLSRGGVVTRGATGARFNADAGLLTATAVAGREDANGVVNVVNGTGLTAGALPHSFVYSPLWFTDLGAGVTVEQRYATDPLVAGHWLPREDGTGGPAAAAGQASLVSGTDERGARVVLFGSEPLFRDHPKGLFAQTANALYWTATAPVAVR</sequence>
<proteinExistence type="predicted"/>
<protein>
    <submittedName>
        <fullName evidence="1">Uncharacterized protein</fullName>
    </submittedName>
</protein>
<evidence type="ECO:0000313" key="1">
    <source>
        <dbReference type="EMBL" id="MFC7615454.1"/>
    </source>
</evidence>
<gene>
    <name evidence="1" type="ORF">ACFQV2_20080</name>
</gene>
<dbReference type="EMBL" id="JBHTEY010000004">
    <property type="protein sequence ID" value="MFC7615454.1"/>
    <property type="molecule type" value="Genomic_DNA"/>
</dbReference>
<evidence type="ECO:0000313" key="2">
    <source>
        <dbReference type="Proteomes" id="UP001596512"/>
    </source>
</evidence>
<reference evidence="2" key="1">
    <citation type="journal article" date="2019" name="Int. J. Syst. Evol. Microbiol.">
        <title>The Global Catalogue of Microorganisms (GCM) 10K type strain sequencing project: providing services to taxonomists for standard genome sequencing and annotation.</title>
        <authorList>
            <consortium name="The Broad Institute Genomics Platform"/>
            <consortium name="The Broad Institute Genome Sequencing Center for Infectious Disease"/>
            <person name="Wu L."/>
            <person name="Ma J."/>
        </authorList>
    </citation>
    <scope>NUCLEOTIDE SEQUENCE [LARGE SCALE GENOMIC DNA]</scope>
    <source>
        <strain evidence="2">JCM 17695</strain>
    </source>
</reference>
<accession>A0ABW2TQ06</accession>
<name>A0ABW2TQ06_9PSEU</name>
<comment type="caution">
    <text evidence="1">The sequence shown here is derived from an EMBL/GenBank/DDBJ whole genome shotgun (WGS) entry which is preliminary data.</text>
</comment>
<keyword evidence="2" id="KW-1185">Reference proteome</keyword>